<dbReference type="Proteomes" id="UP001064782">
    <property type="component" value="Unassembled WGS sequence"/>
</dbReference>
<dbReference type="EMBL" id="BRZI01000045">
    <property type="protein sequence ID" value="GLD32486.1"/>
    <property type="molecule type" value="Genomic_DNA"/>
</dbReference>
<dbReference type="AlphaFoldDB" id="A0A9P3QAA3"/>
<sequence length="77" mass="8716">MMRTGRIREPIRSDQRPTRIRPPAPISCEMVTSPPAAATVQWWWLISQTSMNVTVTVCGIISSAETVWIRHSTPDPR</sequence>
<evidence type="ECO:0000256" key="1">
    <source>
        <dbReference type="SAM" id="MobiDB-lite"/>
    </source>
</evidence>
<protein>
    <submittedName>
        <fullName evidence="3">Uncharacterized protein</fullName>
    </submittedName>
</protein>
<gene>
    <name evidence="3" type="ORF">Mkiyose1413_43690</name>
    <name evidence="2" type="ORF">SRL2020028_09830</name>
</gene>
<accession>A0A9P3QAA3</accession>
<evidence type="ECO:0000313" key="3">
    <source>
        <dbReference type="EMBL" id="GLD32486.1"/>
    </source>
</evidence>
<reference evidence="3" key="1">
    <citation type="submission" date="2022-08" db="EMBL/GenBank/DDBJ databases">
        <title>Mycobacterium kiyosense sp. nov., scotochromogenic slow-glowing species isolated from respiratory specimens.</title>
        <authorList>
            <person name="Fukano H."/>
            <person name="Kazumi Y."/>
            <person name="Sakagami N."/>
            <person name="Ato M."/>
            <person name="Mitarai S."/>
            <person name="Hoshino Y."/>
        </authorList>
    </citation>
    <scope>NUCLEOTIDE SEQUENCE</scope>
    <source>
        <strain evidence="3">1413</strain>
        <strain evidence="2">SRL2020-028</strain>
    </source>
</reference>
<name>A0A9P3QAA3_9MYCO</name>
<feature type="compositionally biased region" description="Basic and acidic residues" evidence="1">
    <location>
        <begin position="1"/>
        <end position="17"/>
    </location>
</feature>
<keyword evidence="4" id="KW-1185">Reference proteome</keyword>
<proteinExistence type="predicted"/>
<feature type="region of interest" description="Disordered" evidence="1">
    <location>
        <begin position="1"/>
        <end position="27"/>
    </location>
</feature>
<dbReference type="EMBL" id="BRXE01000005">
    <property type="protein sequence ID" value="GLB81727.1"/>
    <property type="molecule type" value="Genomic_DNA"/>
</dbReference>
<evidence type="ECO:0000313" key="4">
    <source>
        <dbReference type="Proteomes" id="UP001064782"/>
    </source>
</evidence>
<dbReference type="Proteomes" id="UP001165663">
    <property type="component" value="Unassembled WGS sequence"/>
</dbReference>
<evidence type="ECO:0000313" key="2">
    <source>
        <dbReference type="EMBL" id="GLB81727.1"/>
    </source>
</evidence>
<comment type="caution">
    <text evidence="3">The sequence shown here is derived from an EMBL/GenBank/DDBJ whole genome shotgun (WGS) entry which is preliminary data.</text>
</comment>
<organism evidence="3 4">
    <name type="scientific">Mycobacterium kiyosense</name>
    <dbReference type="NCBI Taxonomy" id="2871094"/>
    <lineage>
        <taxon>Bacteria</taxon>
        <taxon>Bacillati</taxon>
        <taxon>Actinomycetota</taxon>
        <taxon>Actinomycetes</taxon>
        <taxon>Mycobacteriales</taxon>
        <taxon>Mycobacteriaceae</taxon>
        <taxon>Mycobacterium</taxon>
    </lineage>
</organism>